<dbReference type="Pfam" id="PF01814">
    <property type="entry name" value="Hemerythrin"/>
    <property type="match status" value="1"/>
</dbReference>
<reference evidence="2 3" key="2">
    <citation type="submission" date="2018-04" db="EMBL/GenBank/DDBJ databases">
        <title>Thauera lacus sp. nov., isolated from an saline lake in Inner Mongolia, China.</title>
        <authorList>
            <person name="Liang Q.-Y."/>
        </authorList>
    </citation>
    <scope>NUCLEOTIDE SEQUENCE [LARGE SCALE GENOMIC DNA]</scope>
    <source>
        <strain evidence="2 3">D20</strain>
    </source>
</reference>
<reference evidence="2 3" key="1">
    <citation type="submission" date="2018-03" db="EMBL/GenBank/DDBJ databases">
        <authorList>
            <person name="Keele B.F."/>
        </authorList>
    </citation>
    <scope>NUCLEOTIDE SEQUENCE [LARGE SCALE GENOMIC DNA]</scope>
    <source>
        <strain evidence="2 3">D20</strain>
    </source>
</reference>
<dbReference type="PANTHER" id="PTHR39966">
    <property type="entry name" value="BLL2471 PROTEIN-RELATED"/>
    <property type="match status" value="1"/>
</dbReference>
<dbReference type="Proteomes" id="UP000241193">
    <property type="component" value="Unassembled WGS sequence"/>
</dbReference>
<comment type="caution">
    <text evidence="2">The sequence shown here is derived from an EMBL/GenBank/DDBJ whole genome shotgun (WGS) entry which is preliminary data.</text>
</comment>
<keyword evidence="3" id="KW-1185">Reference proteome</keyword>
<dbReference type="AlphaFoldDB" id="A0A2T4IEP2"/>
<dbReference type="CDD" id="cd12108">
    <property type="entry name" value="Hr-like"/>
    <property type="match status" value="1"/>
</dbReference>
<evidence type="ECO:0000313" key="2">
    <source>
        <dbReference type="EMBL" id="PTD96218.1"/>
    </source>
</evidence>
<evidence type="ECO:0000313" key="3">
    <source>
        <dbReference type="Proteomes" id="UP000241193"/>
    </source>
</evidence>
<protein>
    <submittedName>
        <fullName evidence="2">Hemerythrin</fullName>
    </submittedName>
</protein>
<dbReference type="RefSeq" id="WP_107493539.1">
    <property type="nucleotide sequence ID" value="NZ_PZKC01000007.1"/>
</dbReference>
<dbReference type="GO" id="GO:0005886">
    <property type="term" value="C:plasma membrane"/>
    <property type="evidence" value="ECO:0007669"/>
    <property type="project" value="TreeGrafter"/>
</dbReference>
<proteinExistence type="predicted"/>
<feature type="domain" description="Hemerythrin-like" evidence="1">
    <location>
        <begin position="3"/>
        <end position="139"/>
    </location>
</feature>
<dbReference type="PANTHER" id="PTHR39966:SF1">
    <property type="entry name" value="HEMERYTHRIN-LIKE DOMAIN-CONTAINING PROTEIN"/>
    <property type="match status" value="1"/>
</dbReference>
<dbReference type="InterPro" id="IPR012312">
    <property type="entry name" value="Hemerythrin-like"/>
</dbReference>
<dbReference type="OrthoDB" id="8560984at2"/>
<organism evidence="2 3">
    <name type="scientific">Pseudothauera lacus</name>
    <dbReference type="NCBI Taxonomy" id="2136175"/>
    <lineage>
        <taxon>Bacteria</taxon>
        <taxon>Pseudomonadati</taxon>
        <taxon>Pseudomonadota</taxon>
        <taxon>Betaproteobacteria</taxon>
        <taxon>Rhodocyclales</taxon>
        <taxon>Zoogloeaceae</taxon>
        <taxon>Pseudothauera</taxon>
    </lineage>
</organism>
<name>A0A2T4IEP2_9RHOO</name>
<accession>A0A2T4IEP2</accession>
<dbReference type="EMBL" id="PZKC01000007">
    <property type="protein sequence ID" value="PTD96218.1"/>
    <property type="molecule type" value="Genomic_DNA"/>
</dbReference>
<gene>
    <name evidence="2" type="ORF">C8261_09830</name>
</gene>
<evidence type="ECO:0000259" key="1">
    <source>
        <dbReference type="Pfam" id="PF01814"/>
    </source>
</evidence>
<sequence>MEAIRIIEDEHQSLAAILHAVRYMLKEIGKGKLAPDFRLLRAMVHYLDAYPEQRHHPKEDQYLFALLKQRTDEGAEAMARLEQEHAGGEARIKALETALHLYASGDRDGFDAFNRAFENFADFYRNHMLLEEREVLPLCRKHFTDEDWEAVAAGFRENNDPMGGTRETEDFQRIFSKLVAAAPPPIGLGAGPYKDD</sequence>
<dbReference type="Gene3D" id="1.20.120.520">
    <property type="entry name" value="nmb1532 protein domain like"/>
    <property type="match status" value="1"/>
</dbReference>